<comment type="caution">
    <text evidence="1">The sequence shown here is derived from an EMBL/GenBank/DDBJ whole genome shotgun (WGS) entry which is preliminary data.</text>
</comment>
<evidence type="ECO:0008006" key="3">
    <source>
        <dbReference type="Google" id="ProtNLM"/>
    </source>
</evidence>
<reference evidence="1" key="1">
    <citation type="journal article" date="2022" name="Int. J. Mol. Sci.">
        <title>Draft Genome of Tanacetum Coccineum: Genomic Comparison of Closely Related Tanacetum-Family Plants.</title>
        <authorList>
            <person name="Yamashiro T."/>
            <person name="Shiraishi A."/>
            <person name="Nakayama K."/>
            <person name="Satake H."/>
        </authorList>
    </citation>
    <scope>NUCLEOTIDE SEQUENCE</scope>
</reference>
<evidence type="ECO:0000313" key="2">
    <source>
        <dbReference type="Proteomes" id="UP001151760"/>
    </source>
</evidence>
<gene>
    <name evidence="1" type="ORF">Tco_0952692</name>
</gene>
<evidence type="ECO:0000313" key="1">
    <source>
        <dbReference type="EMBL" id="GJT43977.1"/>
    </source>
</evidence>
<proteinExistence type="predicted"/>
<dbReference type="EMBL" id="BQNB010015775">
    <property type="protein sequence ID" value="GJT43977.1"/>
    <property type="molecule type" value="Genomic_DNA"/>
</dbReference>
<keyword evidence="2" id="KW-1185">Reference proteome</keyword>
<accession>A0ABQ5DXQ8</accession>
<name>A0ABQ5DXQ8_9ASTR</name>
<reference evidence="1" key="2">
    <citation type="submission" date="2022-01" db="EMBL/GenBank/DDBJ databases">
        <authorList>
            <person name="Yamashiro T."/>
            <person name="Shiraishi A."/>
            <person name="Satake H."/>
            <person name="Nakayama K."/>
        </authorList>
    </citation>
    <scope>NUCLEOTIDE SEQUENCE</scope>
</reference>
<dbReference type="Proteomes" id="UP001151760">
    <property type="component" value="Unassembled WGS sequence"/>
</dbReference>
<sequence length="126" mass="14196">MMPTLHLRKHIILVEKLLYDNSSPRPPEEFNSKNSVVYRIFCSSISIPVEGSDSLMEDIDIFLAPNDSMPPGIENDDYDSKGDICFLEEFLSNDSPSLPENEIAPDYEASRARGFVLRSLELQSLA</sequence>
<protein>
    <recommendedName>
        <fullName evidence="3">Reverse transcriptase domain-containing protein</fullName>
    </recommendedName>
</protein>
<organism evidence="1 2">
    <name type="scientific">Tanacetum coccineum</name>
    <dbReference type="NCBI Taxonomy" id="301880"/>
    <lineage>
        <taxon>Eukaryota</taxon>
        <taxon>Viridiplantae</taxon>
        <taxon>Streptophyta</taxon>
        <taxon>Embryophyta</taxon>
        <taxon>Tracheophyta</taxon>
        <taxon>Spermatophyta</taxon>
        <taxon>Magnoliopsida</taxon>
        <taxon>eudicotyledons</taxon>
        <taxon>Gunneridae</taxon>
        <taxon>Pentapetalae</taxon>
        <taxon>asterids</taxon>
        <taxon>campanulids</taxon>
        <taxon>Asterales</taxon>
        <taxon>Asteraceae</taxon>
        <taxon>Asteroideae</taxon>
        <taxon>Anthemideae</taxon>
        <taxon>Anthemidinae</taxon>
        <taxon>Tanacetum</taxon>
    </lineage>
</organism>